<dbReference type="Pfam" id="PF04536">
    <property type="entry name" value="TPM_phosphatase"/>
    <property type="match status" value="1"/>
</dbReference>
<feature type="transmembrane region" description="Helical" evidence="2">
    <location>
        <begin position="271"/>
        <end position="289"/>
    </location>
</feature>
<keyword evidence="2" id="KW-0472">Membrane</keyword>
<evidence type="ECO:0000313" key="5">
    <source>
        <dbReference type="Proteomes" id="UP000272888"/>
    </source>
</evidence>
<dbReference type="PANTHER" id="PTHR30373:SF2">
    <property type="entry name" value="UPF0603 PROTEIN YGCG"/>
    <property type="match status" value="1"/>
</dbReference>
<feature type="transmembrane region" description="Helical" evidence="2">
    <location>
        <begin position="21"/>
        <end position="42"/>
    </location>
</feature>
<feature type="transmembrane region" description="Helical" evidence="2">
    <location>
        <begin position="245"/>
        <end position="264"/>
    </location>
</feature>
<organism evidence="4 5">
    <name type="scientific">Corallococcus llansteffanensis</name>
    <dbReference type="NCBI Taxonomy" id="2316731"/>
    <lineage>
        <taxon>Bacteria</taxon>
        <taxon>Pseudomonadati</taxon>
        <taxon>Myxococcota</taxon>
        <taxon>Myxococcia</taxon>
        <taxon>Myxococcales</taxon>
        <taxon>Cystobacterineae</taxon>
        <taxon>Myxococcaceae</taxon>
        <taxon>Corallococcus</taxon>
    </lineage>
</organism>
<gene>
    <name evidence="4" type="ORF">D7V93_33510</name>
</gene>
<proteinExistence type="predicted"/>
<feature type="compositionally biased region" description="Low complexity" evidence="1">
    <location>
        <begin position="333"/>
        <end position="401"/>
    </location>
</feature>
<dbReference type="Gene3D" id="3.10.310.50">
    <property type="match status" value="1"/>
</dbReference>
<evidence type="ECO:0000256" key="2">
    <source>
        <dbReference type="SAM" id="Phobius"/>
    </source>
</evidence>
<comment type="caution">
    <text evidence="4">The sequence shown here is derived from an EMBL/GenBank/DDBJ whole genome shotgun (WGS) entry which is preliminary data.</text>
</comment>
<reference evidence="5" key="1">
    <citation type="submission" date="2018-09" db="EMBL/GenBank/DDBJ databases">
        <authorList>
            <person name="Livingstone P.G."/>
            <person name="Whitworth D.E."/>
        </authorList>
    </citation>
    <scope>NUCLEOTIDE SEQUENCE [LARGE SCALE GENOMIC DNA]</scope>
    <source>
        <strain evidence="5">CA051B</strain>
    </source>
</reference>
<dbReference type="InterPro" id="IPR007621">
    <property type="entry name" value="TPM_dom"/>
</dbReference>
<evidence type="ECO:0000256" key="1">
    <source>
        <dbReference type="SAM" id="MobiDB-lite"/>
    </source>
</evidence>
<feature type="region of interest" description="Disordered" evidence="1">
    <location>
        <begin position="332"/>
        <end position="418"/>
    </location>
</feature>
<feature type="domain" description="TPM" evidence="3">
    <location>
        <begin position="46"/>
        <end position="167"/>
    </location>
</feature>
<keyword evidence="2" id="KW-0812">Transmembrane</keyword>
<sequence length="418" mass="42696">MGGAPDRPASRPSAVLGGLHMVKAVLLSLLIPTLVLGAVPSITRPVTDPQGMLTAQEMESVAQALVQLRAERQVQMAVLLVDTTNGQPLEDFAHEAFSAWKGGEAGRDNGLLLVVAKGDRRSRLEVGYGLEPYLTDGEATTLLHAQGPLMREGRIADALVAIIAGVHEQAPGQGALSPPANSWLPAAVSAFFFAMLATAFVAALLLNRCLLLDMKGLRLLVAAALLGAVPPVVLVLVAGSSQLTAGSILFGYGGMLIVFFVGWFACGRGQWGLGVILLGGTVFGSLLGVSLLDGSTDLGDLLLQAAIPSFFSVVGPGGLLLLVKGIRWISRHGSGSWSREGSVSWSSNSSSSTSSDWNSSSSSTDWGSSASSSSYDSSSSSSSYDSSSSSSSSDSSSSSSDWGGGGGSSGGGGGSDSW</sequence>
<dbReference type="Proteomes" id="UP000272888">
    <property type="component" value="Unassembled WGS sequence"/>
</dbReference>
<feature type="transmembrane region" description="Helical" evidence="2">
    <location>
        <begin position="301"/>
        <end position="323"/>
    </location>
</feature>
<feature type="transmembrane region" description="Helical" evidence="2">
    <location>
        <begin position="219"/>
        <end position="239"/>
    </location>
</feature>
<keyword evidence="2" id="KW-1133">Transmembrane helix</keyword>
<evidence type="ECO:0000259" key="3">
    <source>
        <dbReference type="Pfam" id="PF04536"/>
    </source>
</evidence>
<dbReference type="PANTHER" id="PTHR30373">
    <property type="entry name" value="UPF0603 PROTEIN YGCG"/>
    <property type="match status" value="1"/>
</dbReference>
<feature type="transmembrane region" description="Helical" evidence="2">
    <location>
        <begin position="183"/>
        <end position="207"/>
    </location>
</feature>
<keyword evidence="5" id="KW-1185">Reference proteome</keyword>
<protein>
    <submittedName>
        <fullName evidence="4">TPM domain-containing protein</fullName>
    </submittedName>
</protein>
<dbReference type="EMBL" id="RAWB01000509">
    <property type="protein sequence ID" value="RKH48131.1"/>
    <property type="molecule type" value="Genomic_DNA"/>
</dbReference>
<dbReference type="AlphaFoldDB" id="A0A3A8P0S1"/>
<accession>A0A3A8P0S1</accession>
<name>A0A3A8P0S1_9BACT</name>
<evidence type="ECO:0000313" key="4">
    <source>
        <dbReference type="EMBL" id="RKH48131.1"/>
    </source>
</evidence>
<feature type="compositionally biased region" description="Gly residues" evidence="1">
    <location>
        <begin position="402"/>
        <end position="418"/>
    </location>
</feature>